<accession>A0A7I7KYM7</accession>
<name>A0A7I7KYM7_9MYCO</name>
<dbReference type="Gene3D" id="1.20.120.450">
    <property type="entry name" value="dinb family like domain"/>
    <property type="match status" value="1"/>
</dbReference>
<dbReference type="SUPFAM" id="SSF109854">
    <property type="entry name" value="DinB/YfiT-like putative metalloenzymes"/>
    <property type="match status" value="1"/>
</dbReference>
<dbReference type="InterPro" id="IPR034660">
    <property type="entry name" value="DinB/YfiT-like"/>
</dbReference>
<evidence type="ECO:0000313" key="2">
    <source>
        <dbReference type="EMBL" id="BBX46588.1"/>
    </source>
</evidence>
<dbReference type="AlphaFoldDB" id="A0A7I7KYM7"/>
<protein>
    <recommendedName>
        <fullName evidence="1">Mycothiol-dependent maleylpyruvate isomerase metal-binding domain-containing protein</fullName>
    </recommendedName>
</protein>
<dbReference type="KEGG" id="mcoo:MCOO_26030"/>
<sequence>MAKSEHDDLWALVHTERAALAGDLAGLDAEQWRHETLCGSWNVEEVVAHLTAAASLNQWRWLRSMFWARFRPDVHNRRRLAEHRGDTAAETLDRFRAVVASTVAPSPHLPAYLGEVVVHAQDIRQPLGLERTPSLGALTAAAEFFAQRNFAVPSRSRIADLRVEADDGLFRAGSGALVTGSTLALVMGMAGRMAYVDELKGPGVQLLRARSG</sequence>
<organism evidence="2 3">
    <name type="scientific">Mycobacterium cookii</name>
    <dbReference type="NCBI Taxonomy" id="1775"/>
    <lineage>
        <taxon>Bacteria</taxon>
        <taxon>Bacillati</taxon>
        <taxon>Actinomycetota</taxon>
        <taxon>Actinomycetes</taxon>
        <taxon>Mycobacteriales</taxon>
        <taxon>Mycobacteriaceae</taxon>
        <taxon>Mycobacterium</taxon>
    </lineage>
</organism>
<dbReference type="Proteomes" id="UP000465866">
    <property type="component" value="Chromosome"/>
</dbReference>
<dbReference type="Pfam" id="PF11716">
    <property type="entry name" value="MDMPI_N"/>
    <property type="match status" value="1"/>
</dbReference>
<dbReference type="EMBL" id="AP022569">
    <property type="protein sequence ID" value="BBX46588.1"/>
    <property type="molecule type" value="Genomic_DNA"/>
</dbReference>
<evidence type="ECO:0000313" key="3">
    <source>
        <dbReference type="Proteomes" id="UP000465866"/>
    </source>
</evidence>
<reference evidence="2 3" key="1">
    <citation type="journal article" date="2019" name="Emerg. Microbes Infect.">
        <title>Comprehensive subspecies identification of 175 nontuberculous mycobacteria species based on 7547 genomic profiles.</title>
        <authorList>
            <person name="Matsumoto Y."/>
            <person name="Kinjo T."/>
            <person name="Motooka D."/>
            <person name="Nabeya D."/>
            <person name="Jung N."/>
            <person name="Uechi K."/>
            <person name="Horii T."/>
            <person name="Iida T."/>
            <person name="Fujita J."/>
            <person name="Nakamura S."/>
        </authorList>
    </citation>
    <scope>NUCLEOTIDE SEQUENCE [LARGE SCALE GENOMIC DNA]</scope>
    <source>
        <strain evidence="2 3">JCM 12404</strain>
    </source>
</reference>
<feature type="domain" description="Mycothiol-dependent maleylpyruvate isomerase metal-binding" evidence="1">
    <location>
        <begin position="14"/>
        <end position="104"/>
    </location>
</feature>
<dbReference type="NCBIfam" id="TIGR03083">
    <property type="entry name" value="maleylpyruvate isomerase family mycothiol-dependent enzyme"/>
    <property type="match status" value="1"/>
</dbReference>
<evidence type="ECO:0000259" key="1">
    <source>
        <dbReference type="Pfam" id="PF11716"/>
    </source>
</evidence>
<gene>
    <name evidence="2" type="ORF">MCOO_26030</name>
</gene>
<dbReference type="InterPro" id="IPR017517">
    <property type="entry name" value="Maleyloyr_isom"/>
</dbReference>
<dbReference type="InterPro" id="IPR024344">
    <property type="entry name" value="MDMPI_metal-binding"/>
</dbReference>
<keyword evidence="3" id="KW-1185">Reference proteome</keyword>
<dbReference type="RefSeq" id="WP_163776712.1">
    <property type="nucleotide sequence ID" value="NZ_AP022569.1"/>
</dbReference>
<proteinExistence type="predicted"/>
<dbReference type="GO" id="GO:0046872">
    <property type="term" value="F:metal ion binding"/>
    <property type="evidence" value="ECO:0007669"/>
    <property type="project" value="InterPro"/>
</dbReference>